<dbReference type="AlphaFoldDB" id="A0A1Y1XL38"/>
<dbReference type="EMBL" id="MCFE01000569">
    <property type="protein sequence ID" value="ORX86479.1"/>
    <property type="molecule type" value="Genomic_DNA"/>
</dbReference>
<protein>
    <submittedName>
        <fullName evidence="2">Uncharacterized protein</fullName>
    </submittedName>
</protein>
<accession>A0A1Y1XL38</accession>
<feature type="transmembrane region" description="Helical" evidence="1">
    <location>
        <begin position="20"/>
        <end position="39"/>
    </location>
</feature>
<keyword evidence="1" id="KW-0472">Membrane</keyword>
<evidence type="ECO:0000313" key="3">
    <source>
        <dbReference type="Proteomes" id="UP000193498"/>
    </source>
</evidence>
<gene>
    <name evidence="2" type="ORF">K493DRAFT_319784</name>
</gene>
<evidence type="ECO:0000256" key="1">
    <source>
        <dbReference type="SAM" id="Phobius"/>
    </source>
</evidence>
<organism evidence="2 3">
    <name type="scientific">Basidiobolus meristosporus CBS 931.73</name>
    <dbReference type="NCBI Taxonomy" id="1314790"/>
    <lineage>
        <taxon>Eukaryota</taxon>
        <taxon>Fungi</taxon>
        <taxon>Fungi incertae sedis</taxon>
        <taxon>Zoopagomycota</taxon>
        <taxon>Entomophthoromycotina</taxon>
        <taxon>Basidiobolomycetes</taxon>
        <taxon>Basidiobolales</taxon>
        <taxon>Basidiobolaceae</taxon>
        <taxon>Basidiobolus</taxon>
    </lineage>
</organism>
<proteinExistence type="predicted"/>
<keyword evidence="1" id="KW-1133">Transmembrane helix</keyword>
<name>A0A1Y1XL38_9FUNG</name>
<dbReference type="Proteomes" id="UP000193498">
    <property type="component" value="Unassembled WGS sequence"/>
</dbReference>
<dbReference type="InParanoid" id="A0A1Y1XL38"/>
<keyword evidence="1" id="KW-0812">Transmembrane</keyword>
<comment type="caution">
    <text evidence="2">The sequence shown here is derived from an EMBL/GenBank/DDBJ whole genome shotgun (WGS) entry which is preliminary data.</text>
</comment>
<dbReference type="OrthoDB" id="5563016at2759"/>
<reference evidence="2 3" key="1">
    <citation type="submission" date="2016-07" db="EMBL/GenBank/DDBJ databases">
        <title>Pervasive Adenine N6-methylation of Active Genes in Fungi.</title>
        <authorList>
            <consortium name="DOE Joint Genome Institute"/>
            <person name="Mondo S.J."/>
            <person name="Dannebaum R.O."/>
            <person name="Kuo R.C."/>
            <person name="Labutti K."/>
            <person name="Haridas S."/>
            <person name="Kuo A."/>
            <person name="Salamov A."/>
            <person name="Ahrendt S.R."/>
            <person name="Lipzen A."/>
            <person name="Sullivan W."/>
            <person name="Andreopoulos W.B."/>
            <person name="Clum A."/>
            <person name="Lindquist E."/>
            <person name="Daum C."/>
            <person name="Ramamoorthy G.K."/>
            <person name="Gryganskyi A."/>
            <person name="Culley D."/>
            <person name="Magnuson J.K."/>
            <person name="James T.Y."/>
            <person name="O'Malley M.A."/>
            <person name="Stajich J.E."/>
            <person name="Spatafora J.W."/>
            <person name="Visel A."/>
            <person name="Grigoriev I.V."/>
        </authorList>
    </citation>
    <scope>NUCLEOTIDE SEQUENCE [LARGE SCALE GENOMIC DNA]</scope>
    <source>
        <strain evidence="2 3">CBS 931.73</strain>
    </source>
</reference>
<keyword evidence="3" id="KW-1185">Reference proteome</keyword>
<sequence>MAKPAMEWSPGSAAIVMEQSSSFPVLYLIHYWVICYLLWQSALHTISTYSAHIPAVSFAWRLKEVTRTRSFSGLESCLATRPSKRSRSIKSVRFSRFEKVFNTYSPDEYDRKPVFC</sequence>
<evidence type="ECO:0000313" key="2">
    <source>
        <dbReference type="EMBL" id="ORX86479.1"/>
    </source>
</evidence>